<accession>A0ABQ7H1G9</accession>
<proteinExistence type="predicted"/>
<evidence type="ECO:0000313" key="1">
    <source>
        <dbReference type="EMBL" id="KAF5840712.1"/>
    </source>
</evidence>
<comment type="caution">
    <text evidence="1">The sequence shown here is derived from an EMBL/GenBank/DDBJ whole genome shotgun (WGS) entry which is preliminary data.</text>
</comment>
<dbReference type="Proteomes" id="UP000815325">
    <property type="component" value="Unassembled WGS sequence"/>
</dbReference>
<evidence type="ECO:0000313" key="2">
    <source>
        <dbReference type="Proteomes" id="UP000815325"/>
    </source>
</evidence>
<organism evidence="1 2">
    <name type="scientific">Dunaliella salina</name>
    <name type="common">Green alga</name>
    <name type="synonym">Protococcus salinus</name>
    <dbReference type="NCBI Taxonomy" id="3046"/>
    <lineage>
        <taxon>Eukaryota</taxon>
        <taxon>Viridiplantae</taxon>
        <taxon>Chlorophyta</taxon>
        <taxon>core chlorophytes</taxon>
        <taxon>Chlorophyceae</taxon>
        <taxon>CS clade</taxon>
        <taxon>Chlamydomonadales</taxon>
        <taxon>Dunaliellaceae</taxon>
        <taxon>Dunaliella</taxon>
    </lineage>
</organism>
<reference evidence="1" key="1">
    <citation type="submission" date="2017-08" db="EMBL/GenBank/DDBJ databases">
        <authorList>
            <person name="Polle J.E."/>
            <person name="Barry K."/>
            <person name="Cushman J."/>
            <person name="Schmutz J."/>
            <person name="Tran D."/>
            <person name="Hathwaick L.T."/>
            <person name="Yim W.C."/>
            <person name="Jenkins J."/>
            <person name="Mckie-Krisberg Z.M."/>
            <person name="Prochnik S."/>
            <person name="Lindquist E."/>
            <person name="Dockter R.B."/>
            <person name="Adam C."/>
            <person name="Molina H."/>
            <person name="Bunkerborg J."/>
            <person name="Jin E."/>
            <person name="Buchheim M."/>
            <person name="Magnuson J."/>
        </authorList>
    </citation>
    <scope>NUCLEOTIDE SEQUENCE</scope>
    <source>
        <strain evidence="1">CCAP 19/18</strain>
    </source>
</reference>
<protein>
    <submittedName>
        <fullName evidence="1">Uncharacterized protein</fullName>
    </submittedName>
</protein>
<keyword evidence="2" id="KW-1185">Reference proteome</keyword>
<gene>
    <name evidence="1" type="ORF">DUNSADRAFT_15807</name>
</gene>
<dbReference type="EMBL" id="MU069505">
    <property type="protein sequence ID" value="KAF5840712.1"/>
    <property type="molecule type" value="Genomic_DNA"/>
</dbReference>
<sequence length="174" mass="19235">MLPFSILNASSHTGAQVVNGCPGNIAGGRVCCLHIELQEKMWWRKPSPMCVPFDGNSFPARIAQGGGCAREERWEGHLSPELCESLDSNNKGCIQVWAHNINAAIHEKNNVFIHSDYVTYVAITQASLPSWASHGSGPHGLALKQQGNWKKGVHVCSSCFLMRKRKREERKLSV</sequence>
<name>A0ABQ7H1G9_DUNSA</name>